<sequence>MITRRLFLKTLAGGAILAGSMGGYAFGMEPRFRLVQKHYAVRTPRLSALADKTGRPLRIAMLADLHACEPWMPEARIKHIVRRTNALDPDVVVLLGDFVAALWRFKIRDVPMATWSRALGGLDAPLGTYAVLGNHDWWVDGPAVERHLTQAGIPVLENQALPIDLPQGGRFWLAGLGDQLAVPLGRGRFRGRDDLEATLSQISDETDPAILLAHEPDVFPQVSSRFDLTLSGHTHGGQVRLPVFGSPIVPSRYGQRYAYGHIEEDGRQIIVSGGLGVSVLPVRFGMPPEITVIEAG</sequence>
<dbReference type="SUPFAM" id="SSF56300">
    <property type="entry name" value="Metallo-dependent phosphatases"/>
    <property type="match status" value="1"/>
</dbReference>
<evidence type="ECO:0000256" key="1">
    <source>
        <dbReference type="ARBA" id="ARBA00022723"/>
    </source>
</evidence>
<keyword evidence="2" id="KW-0378">Hydrolase</keyword>
<accession>A0A9X3ZHE1</accession>
<dbReference type="Gene3D" id="3.60.21.10">
    <property type="match status" value="1"/>
</dbReference>
<keyword evidence="1" id="KW-0479">Metal-binding</keyword>
<dbReference type="Pfam" id="PF00149">
    <property type="entry name" value="Metallophos"/>
    <property type="match status" value="1"/>
</dbReference>
<dbReference type="GO" id="GO:0016020">
    <property type="term" value="C:membrane"/>
    <property type="evidence" value="ECO:0007669"/>
    <property type="project" value="GOC"/>
</dbReference>
<dbReference type="InterPro" id="IPR029052">
    <property type="entry name" value="Metallo-depent_PP-like"/>
</dbReference>
<dbReference type="InterPro" id="IPR004843">
    <property type="entry name" value="Calcineurin-like_PHP"/>
</dbReference>
<evidence type="ECO:0000256" key="2">
    <source>
        <dbReference type="ARBA" id="ARBA00022801"/>
    </source>
</evidence>
<comment type="caution">
    <text evidence="4">The sequence shown here is derived from an EMBL/GenBank/DDBJ whole genome shotgun (WGS) entry which is preliminary data.</text>
</comment>
<proteinExistence type="predicted"/>
<dbReference type="CDD" id="cd07385">
    <property type="entry name" value="MPP_YkuE_C"/>
    <property type="match status" value="1"/>
</dbReference>
<keyword evidence="5" id="KW-1185">Reference proteome</keyword>
<dbReference type="GO" id="GO:0046872">
    <property type="term" value="F:metal ion binding"/>
    <property type="evidence" value="ECO:0007669"/>
    <property type="project" value="UniProtKB-KW"/>
</dbReference>
<dbReference type="PANTHER" id="PTHR31302:SF31">
    <property type="entry name" value="PHOSPHODIESTERASE YAEI"/>
    <property type="match status" value="1"/>
</dbReference>
<dbReference type="GO" id="GO:0009245">
    <property type="term" value="P:lipid A biosynthetic process"/>
    <property type="evidence" value="ECO:0007669"/>
    <property type="project" value="TreeGrafter"/>
</dbReference>
<feature type="domain" description="Calcineurin-like phosphoesterase" evidence="3">
    <location>
        <begin position="57"/>
        <end position="236"/>
    </location>
</feature>
<organism evidence="4 5">
    <name type="scientific">Hoeflea prorocentri</name>
    <dbReference type="NCBI Taxonomy" id="1922333"/>
    <lineage>
        <taxon>Bacteria</taxon>
        <taxon>Pseudomonadati</taxon>
        <taxon>Pseudomonadota</taxon>
        <taxon>Alphaproteobacteria</taxon>
        <taxon>Hyphomicrobiales</taxon>
        <taxon>Rhizobiaceae</taxon>
        <taxon>Hoeflea</taxon>
    </lineage>
</organism>
<dbReference type="Proteomes" id="UP001151234">
    <property type="component" value="Unassembled WGS sequence"/>
</dbReference>
<dbReference type="GO" id="GO:0008758">
    <property type="term" value="F:UDP-2,3-diacylglucosamine hydrolase activity"/>
    <property type="evidence" value="ECO:0007669"/>
    <property type="project" value="TreeGrafter"/>
</dbReference>
<reference evidence="4" key="1">
    <citation type="submission" date="2022-11" db="EMBL/GenBank/DDBJ databases">
        <title>Draft genome sequence of Hoeflea poritis E7-10 and Hoeflea prorocentri PM5-8, separated from scleractinian coral Porites lutea and marine dinoflagellate.</title>
        <authorList>
            <person name="Zhang G."/>
            <person name="Wei Q."/>
            <person name="Cai L."/>
        </authorList>
    </citation>
    <scope>NUCLEOTIDE SEQUENCE</scope>
    <source>
        <strain evidence="4">PM5-8</strain>
    </source>
</reference>
<dbReference type="RefSeq" id="WP_267990490.1">
    <property type="nucleotide sequence ID" value="NZ_JAPJZI010000001.1"/>
</dbReference>
<evidence type="ECO:0000259" key="3">
    <source>
        <dbReference type="Pfam" id="PF00149"/>
    </source>
</evidence>
<name>A0A9X3ZHE1_9HYPH</name>
<dbReference type="AlphaFoldDB" id="A0A9X3ZHE1"/>
<dbReference type="PANTHER" id="PTHR31302">
    <property type="entry name" value="TRANSMEMBRANE PROTEIN WITH METALLOPHOSPHOESTERASE DOMAIN-RELATED"/>
    <property type="match status" value="1"/>
</dbReference>
<gene>
    <name evidence="4" type="ORF">OQ273_10690</name>
</gene>
<evidence type="ECO:0000313" key="5">
    <source>
        <dbReference type="Proteomes" id="UP001151234"/>
    </source>
</evidence>
<evidence type="ECO:0000313" key="4">
    <source>
        <dbReference type="EMBL" id="MDA5399039.1"/>
    </source>
</evidence>
<dbReference type="EMBL" id="JAPJZI010000001">
    <property type="protein sequence ID" value="MDA5399039.1"/>
    <property type="molecule type" value="Genomic_DNA"/>
</dbReference>
<protein>
    <submittedName>
        <fullName evidence="4">Metallophosphoesterase</fullName>
    </submittedName>
</protein>
<dbReference type="InterPro" id="IPR051158">
    <property type="entry name" value="Metallophosphoesterase_sf"/>
</dbReference>